<evidence type="ECO:0000313" key="6">
    <source>
        <dbReference type="EMBL" id="ATZ18470.1"/>
    </source>
</evidence>
<dbReference type="KEGG" id="esx:ESOMN_v1c00850"/>
<organism evidence="6 7">
    <name type="scientific">Williamsoniiplasma somnilux</name>
    <dbReference type="NCBI Taxonomy" id="215578"/>
    <lineage>
        <taxon>Bacteria</taxon>
        <taxon>Bacillati</taxon>
        <taxon>Mycoplasmatota</taxon>
        <taxon>Mollicutes</taxon>
        <taxon>Entomoplasmatales</taxon>
        <taxon>Williamsoniiplasma</taxon>
    </lineage>
</organism>
<dbReference type="GO" id="GO:0005524">
    <property type="term" value="F:ATP binding"/>
    <property type="evidence" value="ECO:0007669"/>
    <property type="project" value="UniProtKB-KW"/>
</dbReference>
<dbReference type="Gene3D" id="3.40.50.300">
    <property type="entry name" value="P-loop containing nucleotide triphosphate hydrolases"/>
    <property type="match status" value="1"/>
</dbReference>
<dbReference type="InterPro" id="IPR050763">
    <property type="entry name" value="ABC_transporter_ATP-binding"/>
</dbReference>
<dbReference type="PROSITE" id="PS50893">
    <property type="entry name" value="ABC_TRANSPORTER_2"/>
    <property type="match status" value="1"/>
</dbReference>
<dbReference type="GO" id="GO:0016887">
    <property type="term" value="F:ATP hydrolysis activity"/>
    <property type="evidence" value="ECO:0007669"/>
    <property type="project" value="InterPro"/>
</dbReference>
<evidence type="ECO:0000256" key="2">
    <source>
        <dbReference type="ARBA" id="ARBA00022448"/>
    </source>
</evidence>
<accession>A0A2K8NXC2</accession>
<keyword evidence="4 6" id="KW-0067">ATP-binding</keyword>
<dbReference type="SMART" id="SM00382">
    <property type="entry name" value="AAA"/>
    <property type="match status" value="1"/>
</dbReference>
<dbReference type="CDD" id="cd03230">
    <property type="entry name" value="ABC_DR_subfamily_A"/>
    <property type="match status" value="1"/>
</dbReference>
<evidence type="ECO:0000313" key="7">
    <source>
        <dbReference type="Proteomes" id="UP000232230"/>
    </source>
</evidence>
<evidence type="ECO:0000256" key="1">
    <source>
        <dbReference type="ARBA" id="ARBA00005417"/>
    </source>
</evidence>
<dbReference type="Pfam" id="PF00005">
    <property type="entry name" value="ABC_tran"/>
    <property type="match status" value="1"/>
</dbReference>
<keyword evidence="2" id="KW-0813">Transport</keyword>
<dbReference type="PANTHER" id="PTHR42711:SF5">
    <property type="entry name" value="ABC TRANSPORTER ATP-BINDING PROTEIN NATA"/>
    <property type="match status" value="1"/>
</dbReference>
<proteinExistence type="inferred from homology"/>
<sequence>MKVIEIKNLTKKFKTGYGIFDINIEVKAGEVYGYLGPNGSGKSTTIRHIMGYLKPQAGSAHIFGKDAWLESNLIQNDLGYLPGEIAFPEYNSGIDFIKMIFNLREQTNWDYVEELINYWEFDPNVKIKKMSKGMKQKVGLVIAFMHKPKLLVLDEPTNGLDPLMQEKFISLILKEKAAGTTVLMSSHIFAEIEKTCDKVAIIKSGRIISDVEMNKLKLKSDRKYEIEFVDSKVLKEYLYKNSKTKHLYKIPYDQVDDFFEKLKKFNIKDFNEIPFSLEEYFLDFYKKEEKQGGIKNV</sequence>
<comment type="similarity">
    <text evidence="1">Belongs to the ABC transporter superfamily.</text>
</comment>
<evidence type="ECO:0000259" key="5">
    <source>
        <dbReference type="PROSITE" id="PS50893"/>
    </source>
</evidence>
<dbReference type="PROSITE" id="PS00211">
    <property type="entry name" value="ABC_TRANSPORTER_1"/>
    <property type="match status" value="1"/>
</dbReference>
<dbReference type="EMBL" id="CP024965">
    <property type="protein sequence ID" value="ATZ18470.1"/>
    <property type="molecule type" value="Genomic_DNA"/>
</dbReference>
<dbReference type="InterPro" id="IPR017871">
    <property type="entry name" value="ABC_transporter-like_CS"/>
</dbReference>
<gene>
    <name evidence="6" type="ORF">ESOMN_v1c00850</name>
</gene>
<evidence type="ECO:0000256" key="4">
    <source>
        <dbReference type="ARBA" id="ARBA00022840"/>
    </source>
</evidence>
<dbReference type="SUPFAM" id="SSF52540">
    <property type="entry name" value="P-loop containing nucleoside triphosphate hydrolases"/>
    <property type="match status" value="1"/>
</dbReference>
<dbReference type="RefSeq" id="WP_024863843.1">
    <property type="nucleotide sequence ID" value="NZ_CP024965.1"/>
</dbReference>
<dbReference type="PANTHER" id="PTHR42711">
    <property type="entry name" value="ABC TRANSPORTER ATP-BINDING PROTEIN"/>
    <property type="match status" value="1"/>
</dbReference>
<dbReference type="Proteomes" id="UP000232230">
    <property type="component" value="Chromosome"/>
</dbReference>
<feature type="domain" description="ABC transporter" evidence="5">
    <location>
        <begin position="4"/>
        <end position="229"/>
    </location>
</feature>
<reference evidence="6 7" key="1">
    <citation type="submission" date="2017-11" db="EMBL/GenBank/DDBJ databases">
        <title>Genome sequence of Entomoplasma somnilux PYAN-1 (ATCC 49194).</title>
        <authorList>
            <person name="Lo W.-S."/>
            <person name="Gasparich G.E."/>
            <person name="Kuo C.-H."/>
        </authorList>
    </citation>
    <scope>NUCLEOTIDE SEQUENCE [LARGE SCALE GENOMIC DNA]</scope>
    <source>
        <strain evidence="6 7">PYAN-1</strain>
    </source>
</reference>
<dbReference type="InterPro" id="IPR027417">
    <property type="entry name" value="P-loop_NTPase"/>
</dbReference>
<protein>
    <submittedName>
        <fullName evidence="6">ABC transporter ATP-binding protein</fullName>
    </submittedName>
</protein>
<dbReference type="InterPro" id="IPR003439">
    <property type="entry name" value="ABC_transporter-like_ATP-bd"/>
</dbReference>
<keyword evidence="3" id="KW-0547">Nucleotide-binding</keyword>
<name>A0A2K8NXC2_9MOLU</name>
<keyword evidence="7" id="KW-1185">Reference proteome</keyword>
<dbReference type="AlphaFoldDB" id="A0A2K8NXC2"/>
<evidence type="ECO:0000256" key="3">
    <source>
        <dbReference type="ARBA" id="ARBA00022741"/>
    </source>
</evidence>
<dbReference type="InterPro" id="IPR003593">
    <property type="entry name" value="AAA+_ATPase"/>
</dbReference>